<dbReference type="PANTHER" id="PTHR30069">
    <property type="entry name" value="TONB-DEPENDENT OUTER MEMBRANE RECEPTOR"/>
    <property type="match status" value="1"/>
</dbReference>
<feature type="domain" description="TonB-dependent receptor plug" evidence="10">
    <location>
        <begin position="115"/>
        <end position="235"/>
    </location>
</feature>
<evidence type="ECO:0000256" key="8">
    <source>
        <dbReference type="PROSITE-ProRule" id="PRU01360"/>
    </source>
</evidence>
<evidence type="ECO:0000256" key="4">
    <source>
        <dbReference type="ARBA" id="ARBA00022692"/>
    </source>
</evidence>
<dbReference type="NCBIfam" id="TIGR04057">
    <property type="entry name" value="SusC_RagA_signa"/>
    <property type="match status" value="1"/>
</dbReference>
<sequence length="1086" mass="117923">MKLKLNRFLVLLFALISQLALAQEKNATGVVTDASGLPLPGVNVVVKGTTRGASTSFDGTFKIQAQQGEILVFSFMGMNTVERPATKGMAVKLNDESTKLADVVVTALGIKRDKKSLGYATQEIKGNLVREGGNTGNVLSALSGKSAGLQIVNSGNFGGASSVVVRGMKSIQGNNQALIVIDGVAVNNSNNSSAYSSYDSGNTASDVNPNDIESINVLKGAAASALYGERASAGVIIITTKKGKSENGDNKWGVTFNSEAQIGNIDKSTFATYQKKYGAGYGTNNYGALGLDDNDVNGDGIIDHVAPTYDDASLGAQFDPNLSVYQWNAFDPTSPNFGKATPWVAGANDPSTFFETAITTSNSLTIEKGNENSSIVINYNNYNTTGVLPNSSQKKNTLSSRFSYKVNEKLTSNVYTSLTFQNTIGRNTVGYNDNIISGFRQWWQTNVDISEQKDAYFRSGGQNISWNIKGYNKPTEFNKANFWNNPYFDRYQNYQSDDRTRFFGYASLIYKLNKVINVTGRVSTDFWNQKDENRLADGSVAQLFGISQLSVSSGYFLANSSRSETNVDLFADYNKKFENKFSVGGLLGTNYRRNNYNIASTSTENGLIIPGLYAIRNSAGKTLPTQETQQTSSLGSAYAQLTLGYNDTYFLEGTSRFDKSSTLPKGSNVYFYPSVSGSIILSNLLKKDWLSFAKLRGNWAQVGKTALSYGIDDTNNIVGVTNLQVPVVSPRTFKNNANLKPEISTEIEAGLEAKFLNKRVGFDVSIYKTNSVNQIIRTDISSASGYAQKWINAGELENKGIELQLNLVPVKTNNFSWDISMNWGKNENKVIKLTDGVTNLLLGTAVGSVTFNATEGEAYGTIKGTDYVYSPNGDRVINPSTGRYVITASKNNVLGNIMPDWTGSIRNNLTYKNVNLSFLIDGQKGGSIYSGDMFYGTDSGLYESTLDIREQGYVLPGVNATANPNVFNTNTTAITAANRPENSGSINASANYSNKEFIYDASFIKIREASLNIRLPKKWFSNKIDASFGIFGRNLGILYKKIPFADPESGTSTANTSVQGNNLSRGYSIGAMPTVRTIGGSFTLKF</sequence>
<dbReference type="Gene3D" id="2.40.170.20">
    <property type="entry name" value="TonB-dependent receptor, beta-barrel domain"/>
    <property type="match status" value="1"/>
</dbReference>
<evidence type="ECO:0000313" key="11">
    <source>
        <dbReference type="EMBL" id="QRE03890.1"/>
    </source>
</evidence>
<keyword evidence="6 8" id="KW-0472">Membrane</keyword>
<dbReference type="Gene3D" id="2.60.40.1120">
    <property type="entry name" value="Carboxypeptidase-like, regulatory domain"/>
    <property type="match status" value="1"/>
</dbReference>
<keyword evidence="2 8" id="KW-0813">Transport</keyword>
<accession>A0A7U2R9D3</accession>
<evidence type="ECO:0000256" key="3">
    <source>
        <dbReference type="ARBA" id="ARBA00022452"/>
    </source>
</evidence>
<comment type="subcellular location">
    <subcellularLocation>
        <location evidence="1 8">Cell outer membrane</location>
        <topology evidence="1 8">Multi-pass membrane protein</topology>
    </subcellularLocation>
</comment>
<keyword evidence="5 9" id="KW-0732">Signal</keyword>
<evidence type="ECO:0000256" key="2">
    <source>
        <dbReference type="ARBA" id="ARBA00022448"/>
    </source>
</evidence>
<feature type="chain" id="PRO_5030791865" evidence="9">
    <location>
        <begin position="23"/>
        <end position="1086"/>
    </location>
</feature>
<feature type="signal peptide" evidence="9">
    <location>
        <begin position="1"/>
        <end position="22"/>
    </location>
</feature>
<evidence type="ECO:0000256" key="9">
    <source>
        <dbReference type="SAM" id="SignalP"/>
    </source>
</evidence>
<keyword evidence="7 8" id="KW-0998">Cell outer membrane</keyword>
<dbReference type="NCBIfam" id="TIGR04056">
    <property type="entry name" value="OMP_RagA_SusC"/>
    <property type="match status" value="1"/>
</dbReference>
<dbReference type="RefSeq" id="WP_081249504.1">
    <property type="nucleotide sequence ID" value="NZ_CP059075.1"/>
</dbReference>
<dbReference type="SUPFAM" id="SSF49464">
    <property type="entry name" value="Carboxypeptidase regulatory domain-like"/>
    <property type="match status" value="1"/>
</dbReference>
<dbReference type="Pfam" id="PF13715">
    <property type="entry name" value="CarbopepD_reg_2"/>
    <property type="match status" value="1"/>
</dbReference>
<dbReference type="InterPro" id="IPR036942">
    <property type="entry name" value="Beta-barrel_TonB_sf"/>
</dbReference>
<reference evidence="11 12" key="1">
    <citation type="submission" date="2020-07" db="EMBL/GenBank/DDBJ databases">
        <title>Genomic characterization of Flavobacterium psychrophilum strains.</title>
        <authorList>
            <person name="Castillo D."/>
            <person name="Jorgensen J."/>
            <person name="Middelboe M."/>
        </authorList>
    </citation>
    <scope>NUCLEOTIDE SEQUENCE [LARGE SCALE GENOMIC DNA]</scope>
    <source>
        <strain evidence="11 12">FPS-R7</strain>
    </source>
</reference>
<gene>
    <name evidence="11" type="ORF">H0H26_13580</name>
</gene>
<dbReference type="InterPro" id="IPR023996">
    <property type="entry name" value="TonB-dep_OMP_SusC/RagA"/>
</dbReference>
<dbReference type="AlphaFoldDB" id="A0A7U2R9D3"/>
<dbReference type="GO" id="GO:0009279">
    <property type="term" value="C:cell outer membrane"/>
    <property type="evidence" value="ECO:0007669"/>
    <property type="project" value="UniProtKB-SubCell"/>
</dbReference>
<dbReference type="InterPro" id="IPR012910">
    <property type="entry name" value="Plug_dom"/>
</dbReference>
<dbReference type="InterPro" id="IPR023997">
    <property type="entry name" value="TonB-dep_OMP_SusC/RagA_CS"/>
</dbReference>
<evidence type="ECO:0000256" key="6">
    <source>
        <dbReference type="ARBA" id="ARBA00023136"/>
    </source>
</evidence>
<dbReference type="InterPro" id="IPR037066">
    <property type="entry name" value="Plug_dom_sf"/>
</dbReference>
<dbReference type="EMBL" id="CP059075">
    <property type="protein sequence ID" value="QRE03890.1"/>
    <property type="molecule type" value="Genomic_DNA"/>
</dbReference>
<dbReference type="Pfam" id="PF07715">
    <property type="entry name" value="Plug"/>
    <property type="match status" value="1"/>
</dbReference>
<evidence type="ECO:0000313" key="12">
    <source>
        <dbReference type="Proteomes" id="UP000596329"/>
    </source>
</evidence>
<dbReference type="InterPro" id="IPR008969">
    <property type="entry name" value="CarboxyPept-like_regulatory"/>
</dbReference>
<dbReference type="Gene3D" id="2.170.130.10">
    <property type="entry name" value="TonB-dependent receptor, plug domain"/>
    <property type="match status" value="1"/>
</dbReference>
<keyword evidence="3 8" id="KW-1134">Transmembrane beta strand</keyword>
<dbReference type="Proteomes" id="UP000596329">
    <property type="component" value="Chromosome"/>
</dbReference>
<comment type="similarity">
    <text evidence="8">Belongs to the TonB-dependent receptor family.</text>
</comment>
<dbReference type="SUPFAM" id="SSF56935">
    <property type="entry name" value="Porins"/>
    <property type="match status" value="1"/>
</dbReference>
<dbReference type="PROSITE" id="PS52016">
    <property type="entry name" value="TONB_DEPENDENT_REC_3"/>
    <property type="match status" value="1"/>
</dbReference>
<evidence type="ECO:0000256" key="5">
    <source>
        <dbReference type="ARBA" id="ARBA00022729"/>
    </source>
</evidence>
<dbReference type="PANTHER" id="PTHR30069:SF29">
    <property type="entry name" value="HEMOGLOBIN AND HEMOGLOBIN-HAPTOGLOBIN-BINDING PROTEIN 1-RELATED"/>
    <property type="match status" value="1"/>
</dbReference>
<organism evidence="11 12">
    <name type="scientific">Flavobacterium psychrophilum</name>
    <dbReference type="NCBI Taxonomy" id="96345"/>
    <lineage>
        <taxon>Bacteria</taxon>
        <taxon>Pseudomonadati</taxon>
        <taxon>Bacteroidota</taxon>
        <taxon>Flavobacteriia</taxon>
        <taxon>Flavobacteriales</taxon>
        <taxon>Flavobacteriaceae</taxon>
        <taxon>Flavobacterium</taxon>
    </lineage>
</organism>
<protein>
    <submittedName>
        <fullName evidence="11">SusC/RagA family TonB-linked outer membrane protein</fullName>
    </submittedName>
</protein>
<dbReference type="GO" id="GO:0044718">
    <property type="term" value="P:siderophore transmembrane transport"/>
    <property type="evidence" value="ECO:0007669"/>
    <property type="project" value="TreeGrafter"/>
</dbReference>
<evidence type="ECO:0000256" key="7">
    <source>
        <dbReference type="ARBA" id="ARBA00023237"/>
    </source>
</evidence>
<dbReference type="GO" id="GO:0015344">
    <property type="term" value="F:siderophore uptake transmembrane transporter activity"/>
    <property type="evidence" value="ECO:0007669"/>
    <property type="project" value="TreeGrafter"/>
</dbReference>
<dbReference type="InterPro" id="IPR039426">
    <property type="entry name" value="TonB-dep_rcpt-like"/>
</dbReference>
<name>A0A7U2R9D3_FLAPS</name>
<keyword evidence="4 8" id="KW-0812">Transmembrane</keyword>
<evidence type="ECO:0000259" key="10">
    <source>
        <dbReference type="Pfam" id="PF07715"/>
    </source>
</evidence>
<proteinExistence type="inferred from homology"/>
<evidence type="ECO:0000256" key="1">
    <source>
        <dbReference type="ARBA" id="ARBA00004571"/>
    </source>
</evidence>